<dbReference type="NCBIfam" id="NF002805">
    <property type="entry name" value="PRK02947.1"/>
    <property type="match status" value="1"/>
</dbReference>
<dbReference type="PROSITE" id="PS51464">
    <property type="entry name" value="SIS"/>
    <property type="match status" value="1"/>
</dbReference>
<dbReference type="GO" id="GO:1901135">
    <property type="term" value="P:carbohydrate derivative metabolic process"/>
    <property type="evidence" value="ECO:0007669"/>
    <property type="project" value="InterPro"/>
</dbReference>
<keyword evidence="3" id="KW-1185">Reference proteome</keyword>
<dbReference type="GO" id="GO:0016853">
    <property type="term" value="F:isomerase activity"/>
    <property type="evidence" value="ECO:0007669"/>
    <property type="project" value="UniProtKB-KW"/>
</dbReference>
<dbReference type="InterPro" id="IPR046348">
    <property type="entry name" value="SIS_dom_sf"/>
</dbReference>
<dbReference type="EMBL" id="FNUC01000003">
    <property type="protein sequence ID" value="SEE40750.1"/>
    <property type="molecule type" value="Genomic_DNA"/>
</dbReference>
<feature type="domain" description="SIS" evidence="1">
    <location>
        <begin position="37"/>
        <end position="222"/>
    </location>
</feature>
<evidence type="ECO:0000313" key="3">
    <source>
        <dbReference type="Proteomes" id="UP000181980"/>
    </source>
</evidence>
<reference evidence="3" key="1">
    <citation type="submission" date="2016-10" db="EMBL/GenBank/DDBJ databases">
        <authorList>
            <person name="Varghese N."/>
            <person name="Submissions S."/>
        </authorList>
    </citation>
    <scope>NUCLEOTIDE SEQUENCE [LARGE SCALE GENOMIC DNA]</scope>
    <source>
        <strain evidence="3">DSM 45237</strain>
    </source>
</reference>
<evidence type="ECO:0000313" key="2">
    <source>
        <dbReference type="EMBL" id="SEE40750.1"/>
    </source>
</evidence>
<protein>
    <submittedName>
        <fullName evidence="2">Uncharacterized protein, contains SIS (Sugar ISomerase) phosphosugar binding domain</fullName>
    </submittedName>
</protein>
<keyword evidence="2" id="KW-0413">Isomerase</keyword>
<dbReference type="STRING" id="561176.SAMN04488561_1231"/>
<dbReference type="Proteomes" id="UP000181980">
    <property type="component" value="Unassembled WGS sequence"/>
</dbReference>
<dbReference type="AlphaFoldDB" id="A0A1H5IKN1"/>
<dbReference type="InterPro" id="IPR001347">
    <property type="entry name" value="SIS_dom"/>
</dbReference>
<accession>A0A1H5IKN1</accession>
<evidence type="ECO:0000259" key="1">
    <source>
        <dbReference type="PROSITE" id="PS51464"/>
    </source>
</evidence>
<dbReference type="OrthoDB" id="9813831at2"/>
<organism evidence="2 3">
    <name type="scientific">Jiangella alba</name>
    <dbReference type="NCBI Taxonomy" id="561176"/>
    <lineage>
        <taxon>Bacteria</taxon>
        <taxon>Bacillati</taxon>
        <taxon>Actinomycetota</taxon>
        <taxon>Actinomycetes</taxon>
        <taxon>Jiangellales</taxon>
        <taxon>Jiangellaceae</taxon>
        <taxon>Jiangella</taxon>
    </lineage>
</organism>
<dbReference type="Gene3D" id="3.40.50.10490">
    <property type="entry name" value="Glucose-6-phosphate isomerase like protein, domain 1"/>
    <property type="match status" value="1"/>
</dbReference>
<gene>
    <name evidence="2" type="ORF">SAMN04488561_1231</name>
</gene>
<dbReference type="SUPFAM" id="SSF53697">
    <property type="entry name" value="SIS domain"/>
    <property type="match status" value="1"/>
</dbReference>
<dbReference type="Pfam" id="PF13580">
    <property type="entry name" value="SIS_2"/>
    <property type="match status" value="1"/>
</dbReference>
<dbReference type="RefSeq" id="WP_069113229.1">
    <property type="nucleotide sequence ID" value="NZ_FNUC01000003.1"/>
</dbReference>
<dbReference type="GO" id="GO:0097367">
    <property type="term" value="F:carbohydrate derivative binding"/>
    <property type="evidence" value="ECO:0007669"/>
    <property type="project" value="InterPro"/>
</dbReference>
<name>A0A1H5IKN1_9ACTN</name>
<proteinExistence type="predicted"/>
<sequence>MTSTDTAMAGYFDVLSALLRDLREQEWDALRRAADLCAEAVAARGVIHIFDTGHLLSHEMICRTGGLVAYTPLRIAGTVDNANPHRGAAAPAGEDADRLLVQWALSAGTLRRGDVLVMSSVSGTSALVVELTLAAQARGVTVIAVTAVRHSSRLAPGHSTGKRLHEIADLVLDDHADYGDSMLEVAGLGQRINPASGVTGAVLMWALNAGIVERLVARGVEPSVYTSVHLPGGPGRLAEVEERYRVEGR</sequence>